<accession>A0A8D8V1F4</accession>
<evidence type="ECO:0000256" key="7">
    <source>
        <dbReference type="SAM" id="MobiDB-lite"/>
    </source>
</evidence>
<evidence type="ECO:0000259" key="8">
    <source>
        <dbReference type="PROSITE" id="PS51908"/>
    </source>
</evidence>
<dbReference type="GO" id="GO:0003677">
    <property type="term" value="F:DNA binding"/>
    <property type="evidence" value="ECO:0007669"/>
    <property type="project" value="InterPro"/>
</dbReference>
<name>A0A8D8V1F4_9HEMI</name>
<dbReference type="GO" id="GO:0008270">
    <property type="term" value="F:zinc ion binding"/>
    <property type="evidence" value="ECO:0007669"/>
    <property type="project" value="UniProtKB-KW"/>
</dbReference>
<feature type="compositionally biased region" description="Polar residues" evidence="7">
    <location>
        <begin position="210"/>
        <end position="228"/>
    </location>
</feature>
<feature type="region of interest" description="Disordered" evidence="7">
    <location>
        <begin position="166"/>
        <end position="265"/>
    </location>
</feature>
<evidence type="ECO:0000256" key="1">
    <source>
        <dbReference type="ARBA" id="ARBA00022723"/>
    </source>
</evidence>
<feature type="compositionally biased region" description="Acidic residues" evidence="7">
    <location>
        <begin position="366"/>
        <end position="382"/>
    </location>
</feature>
<dbReference type="AlphaFoldDB" id="A0A8D8V1F4"/>
<evidence type="ECO:0000256" key="6">
    <source>
        <dbReference type="PROSITE-ProRule" id="PRU01256"/>
    </source>
</evidence>
<feature type="compositionally biased region" description="Basic residues" evidence="7">
    <location>
        <begin position="256"/>
        <end position="265"/>
    </location>
</feature>
<keyword evidence="1" id="KW-0479">Metal-binding</keyword>
<proteinExistence type="predicted"/>
<feature type="compositionally biased region" description="Basic and acidic residues" evidence="7">
    <location>
        <begin position="166"/>
        <end position="178"/>
    </location>
</feature>
<dbReference type="EMBL" id="HBUF01353876">
    <property type="protein sequence ID" value="CAG6716048.1"/>
    <property type="molecule type" value="Transcribed_RNA"/>
</dbReference>
<keyword evidence="3 6" id="KW-0863">Zinc-finger</keyword>
<reference evidence="9" key="1">
    <citation type="submission" date="2021-05" db="EMBL/GenBank/DDBJ databases">
        <authorList>
            <person name="Alioto T."/>
            <person name="Alioto T."/>
            <person name="Gomez Garrido J."/>
        </authorList>
    </citation>
    <scope>NUCLEOTIDE SEQUENCE</scope>
</reference>
<protein>
    <recommendedName>
        <fullName evidence="8">UBZ4-type domain-containing protein</fullName>
    </recommendedName>
</protein>
<feature type="domain" description="UBZ4-type" evidence="8">
    <location>
        <begin position="317"/>
        <end position="344"/>
    </location>
</feature>
<keyword evidence="5 6" id="KW-0234">DNA repair</keyword>
<sequence length="424" mass="48289">MIENSCLKMETQENSQPTSPVHDEITVETSDSDTEVEQQVKYENEKNSNMMKAYENSPKLNISSNNINRNNVSMVKVHQPTLSRPKPTEWQILTHVKLTHDVDVPKLPVHFKETNDNRNVFFCLSTSEQERKQSLSKMFEVYNAWRKQYNELRGFNSVDVAFDRTDNHVGKPREREQSVDGEDNEEDKPREKTPDITNDDDFPTLGGGRSNTSRTNVSLNKSSSSKQVESVIDVDIDEFEEKDDPDDQDFIPGTQKRNKKNNKKTVYKKPSDNIFDFRDDATAWQSSKEVATASKAADPKKNRSQVIQEPIVVVEEKIPCPICNKQFPLSQIETHASDCLSFEDEVPMSSRVRRRNQSPSPVPNIEADDDDAILVSDDEDNDSGTKTNARVTVKTEHPFIPKTKRLLSDPDTSLSSPTKKFCQS</sequence>
<dbReference type="Gene3D" id="3.30.160.60">
    <property type="entry name" value="Classic Zinc Finger"/>
    <property type="match status" value="1"/>
</dbReference>
<dbReference type="GO" id="GO:0006281">
    <property type="term" value="P:DNA repair"/>
    <property type="evidence" value="ECO:0007669"/>
    <property type="project" value="UniProtKB-KW"/>
</dbReference>
<evidence type="ECO:0000256" key="2">
    <source>
        <dbReference type="ARBA" id="ARBA00022763"/>
    </source>
</evidence>
<feature type="region of interest" description="Disordered" evidence="7">
    <location>
        <begin position="1"/>
        <end position="37"/>
    </location>
</feature>
<evidence type="ECO:0000256" key="4">
    <source>
        <dbReference type="ARBA" id="ARBA00022833"/>
    </source>
</evidence>
<evidence type="ECO:0000313" key="9">
    <source>
        <dbReference type="EMBL" id="CAG6716048.1"/>
    </source>
</evidence>
<evidence type="ECO:0000256" key="3">
    <source>
        <dbReference type="ARBA" id="ARBA00022771"/>
    </source>
</evidence>
<organism evidence="9">
    <name type="scientific">Cacopsylla melanoneura</name>
    <dbReference type="NCBI Taxonomy" id="428564"/>
    <lineage>
        <taxon>Eukaryota</taxon>
        <taxon>Metazoa</taxon>
        <taxon>Ecdysozoa</taxon>
        <taxon>Arthropoda</taxon>
        <taxon>Hexapoda</taxon>
        <taxon>Insecta</taxon>
        <taxon>Pterygota</taxon>
        <taxon>Neoptera</taxon>
        <taxon>Paraneoptera</taxon>
        <taxon>Hemiptera</taxon>
        <taxon>Sternorrhyncha</taxon>
        <taxon>Psylloidea</taxon>
        <taxon>Psyllidae</taxon>
        <taxon>Psyllinae</taxon>
        <taxon>Cacopsylla</taxon>
    </lineage>
</organism>
<keyword evidence="4" id="KW-0862">Zinc</keyword>
<feature type="region of interest" description="Disordered" evidence="7">
    <location>
        <begin position="347"/>
        <end position="424"/>
    </location>
</feature>
<keyword evidence="2 6" id="KW-0227">DNA damage</keyword>
<feature type="compositionally biased region" description="Acidic residues" evidence="7">
    <location>
        <begin position="232"/>
        <end position="249"/>
    </location>
</feature>
<feature type="compositionally biased region" description="Low complexity" evidence="7">
    <location>
        <begin position="409"/>
        <end position="418"/>
    </location>
</feature>
<evidence type="ECO:0000256" key="5">
    <source>
        <dbReference type="ARBA" id="ARBA00023204"/>
    </source>
</evidence>
<dbReference type="InterPro" id="IPR006642">
    <property type="entry name" value="Rad18_UBZ4"/>
</dbReference>
<dbReference type="PROSITE" id="PS51908">
    <property type="entry name" value="ZF_UBZ4"/>
    <property type="match status" value="1"/>
</dbReference>